<keyword evidence="4 6" id="KW-0012">Acyltransferase</keyword>
<keyword evidence="2" id="KW-0963">Cytoplasm</keyword>
<evidence type="ECO:0000259" key="5">
    <source>
        <dbReference type="PROSITE" id="PS51186"/>
    </source>
</evidence>
<dbReference type="HAMAP" id="MF_02210">
    <property type="entry name" value="RimI"/>
    <property type="match status" value="1"/>
</dbReference>
<comment type="similarity">
    <text evidence="1">Belongs to the acetyltransferase family. RimI subfamily.</text>
</comment>
<dbReference type="InterPro" id="IPR016181">
    <property type="entry name" value="Acyl_CoA_acyltransferase"/>
</dbReference>
<dbReference type="PANTHER" id="PTHR43420:SF12">
    <property type="entry name" value="N-ACETYLTRANSFERASE DOMAIN-CONTAINING PROTEIN"/>
    <property type="match status" value="1"/>
</dbReference>
<feature type="domain" description="N-acetyltransferase" evidence="5">
    <location>
        <begin position="11"/>
        <end position="156"/>
    </location>
</feature>
<dbReference type="EC" id="2.3.1.128" evidence="6"/>
<sequence length="168" mass="19227">MAVNPEIDLVKGFREMQPDDVSDILQIENSVYSNPWTEGIFKDCIRVGYNCWVYMEQDELVSYGLVAVAADEAHILNLCVSPDVQGQGHGKRMLYKLIALAEERRAHSIFLEVRKSNNVAKELYQQEGFNRIGLRKDYYPSAYGREDALVFARELSLDQRFQPDDGSD</sequence>
<dbReference type="Gene3D" id="3.40.630.30">
    <property type="match status" value="1"/>
</dbReference>
<proteinExistence type="inferred from homology"/>
<evidence type="ECO:0000256" key="2">
    <source>
        <dbReference type="ARBA" id="ARBA00022490"/>
    </source>
</evidence>
<accession>A0A3B0XS66</accession>
<dbReference type="InterPro" id="IPR000182">
    <property type="entry name" value="GNAT_dom"/>
</dbReference>
<dbReference type="SUPFAM" id="SSF55729">
    <property type="entry name" value="Acyl-CoA N-acyltransferases (Nat)"/>
    <property type="match status" value="1"/>
</dbReference>
<dbReference type="PANTHER" id="PTHR43420">
    <property type="entry name" value="ACETYLTRANSFERASE"/>
    <property type="match status" value="1"/>
</dbReference>
<reference evidence="6" key="1">
    <citation type="submission" date="2018-06" db="EMBL/GenBank/DDBJ databases">
        <authorList>
            <person name="Zhirakovskaya E."/>
        </authorList>
    </citation>
    <scope>NUCLEOTIDE SEQUENCE</scope>
</reference>
<evidence type="ECO:0000256" key="3">
    <source>
        <dbReference type="ARBA" id="ARBA00022679"/>
    </source>
</evidence>
<dbReference type="InterPro" id="IPR050680">
    <property type="entry name" value="YpeA/RimI_acetyltransf"/>
</dbReference>
<gene>
    <name evidence="6" type="ORF">MNBD_GAMMA09-1022</name>
</gene>
<dbReference type="PROSITE" id="PS51186">
    <property type="entry name" value="GNAT"/>
    <property type="match status" value="1"/>
</dbReference>
<name>A0A3B0XS66_9ZZZZ</name>
<protein>
    <submittedName>
        <fullName evidence="6">Ribosomal-protein-S18p-alanine acetyltransferase</fullName>
        <ecNumber evidence="6">2.3.1.128</ecNumber>
    </submittedName>
</protein>
<dbReference type="InterPro" id="IPR006464">
    <property type="entry name" value="AcTrfase_RimI/Ard1"/>
</dbReference>
<dbReference type="GO" id="GO:0008080">
    <property type="term" value="F:N-acetyltransferase activity"/>
    <property type="evidence" value="ECO:0007669"/>
    <property type="project" value="InterPro"/>
</dbReference>
<dbReference type="InterPro" id="IPR043690">
    <property type="entry name" value="RimI"/>
</dbReference>
<evidence type="ECO:0000256" key="1">
    <source>
        <dbReference type="ARBA" id="ARBA00005395"/>
    </source>
</evidence>
<dbReference type="NCBIfam" id="TIGR01575">
    <property type="entry name" value="rimI"/>
    <property type="match status" value="1"/>
</dbReference>
<evidence type="ECO:0000256" key="4">
    <source>
        <dbReference type="ARBA" id="ARBA00023315"/>
    </source>
</evidence>
<keyword evidence="3 6" id="KW-0808">Transferase</keyword>
<dbReference type="EMBL" id="UOFI01000056">
    <property type="protein sequence ID" value="VAW64719.1"/>
    <property type="molecule type" value="Genomic_DNA"/>
</dbReference>
<dbReference type="CDD" id="cd04301">
    <property type="entry name" value="NAT_SF"/>
    <property type="match status" value="1"/>
</dbReference>
<dbReference type="AlphaFoldDB" id="A0A3B0XS66"/>
<evidence type="ECO:0000313" key="6">
    <source>
        <dbReference type="EMBL" id="VAW64719.1"/>
    </source>
</evidence>
<organism evidence="6">
    <name type="scientific">hydrothermal vent metagenome</name>
    <dbReference type="NCBI Taxonomy" id="652676"/>
    <lineage>
        <taxon>unclassified sequences</taxon>
        <taxon>metagenomes</taxon>
        <taxon>ecological metagenomes</taxon>
    </lineage>
</organism>
<dbReference type="Pfam" id="PF00583">
    <property type="entry name" value="Acetyltransf_1"/>
    <property type="match status" value="1"/>
</dbReference>